<protein>
    <recommendedName>
        <fullName evidence="3">Saccharopine dehydrogenase NADP binding domain-containing protein</fullName>
    </recommendedName>
</protein>
<dbReference type="InterPro" id="IPR036291">
    <property type="entry name" value="NAD(P)-bd_dom_sf"/>
</dbReference>
<dbReference type="RefSeq" id="WP_044850981.1">
    <property type="nucleotide sequence ID" value="NZ_CP016174.1"/>
</dbReference>
<sequence length="332" mass="34936">MIGIVGATGEVGSHAVRTLRTLGLGPLRTGGSREVDYRDETSLDRFAEGCRVLVNCAGPARLVGDRVAQAAARAGADHVDASEPEGTTDDGRVVLGAGLRPGLTGVLPRWLARREFDTVHGLVAHLGVLDRFTRTAADDYLAAVGDGEALAAWRHGKRPGVLTRRTGMTLPFFPGEVSLLPYLDAENVRMAEELGLAKGDWYSVVSGEHVRAAFDRVHSLGRADAVAALCRAGELDLAGREPYVVLTARMDGVRAGEPVTRTAVLRGRGNGALTGALTALAVLAVIRREVPEGRRFAADVLDPEVTIGRLAECGVAEPFVVDGVPSVEVGAL</sequence>
<organism evidence="1 2">
    <name type="scientific">Amycolatopsis orientalis</name>
    <name type="common">Nocardia orientalis</name>
    <dbReference type="NCBI Taxonomy" id="31958"/>
    <lineage>
        <taxon>Bacteria</taxon>
        <taxon>Bacillati</taxon>
        <taxon>Actinomycetota</taxon>
        <taxon>Actinomycetes</taxon>
        <taxon>Pseudonocardiales</taxon>
        <taxon>Pseudonocardiaceae</taxon>
        <taxon>Amycolatopsis</taxon>
    </lineage>
</organism>
<dbReference type="STRING" id="31958.SD37_10165"/>
<accession>A0A193BUW4</accession>
<dbReference type="Gene3D" id="3.40.50.720">
    <property type="entry name" value="NAD(P)-binding Rossmann-like Domain"/>
    <property type="match status" value="1"/>
</dbReference>
<reference evidence="1 2" key="1">
    <citation type="journal article" date="2015" name="Genome Announc.">
        <title>Draft Genome Sequence of Norvancomycin-Producing Strain Amycolatopsis orientalis CPCC200066.</title>
        <authorList>
            <person name="Lei X."/>
            <person name="Yuan F."/>
            <person name="Shi Y."/>
            <person name="Li X."/>
            <person name="Wang L."/>
            <person name="Hong B."/>
        </authorList>
    </citation>
    <scope>NUCLEOTIDE SEQUENCE [LARGE SCALE GENOMIC DNA]</scope>
    <source>
        <strain evidence="1 2">B-37</strain>
    </source>
</reference>
<gene>
    <name evidence="1" type="ORF">SD37_10165</name>
</gene>
<dbReference type="AlphaFoldDB" id="A0A193BUW4"/>
<dbReference type="PANTHER" id="PTHR43781">
    <property type="entry name" value="SACCHAROPINE DEHYDROGENASE"/>
    <property type="match status" value="1"/>
</dbReference>
<evidence type="ECO:0008006" key="3">
    <source>
        <dbReference type="Google" id="ProtNLM"/>
    </source>
</evidence>
<dbReference type="Proteomes" id="UP000093695">
    <property type="component" value="Chromosome"/>
</dbReference>
<dbReference type="PANTHER" id="PTHR43781:SF1">
    <property type="entry name" value="SACCHAROPINE DEHYDROGENASE"/>
    <property type="match status" value="1"/>
</dbReference>
<dbReference type="KEGG" id="aori:SD37_10165"/>
<name>A0A193BUW4_AMYOR</name>
<proteinExistence type="predicted"/>
<evidence type="ECO:0000313" key="1">
    <source>
        <dbReference type="EMBL" id="ANN15970.1"/>
    </source>
</evidence>
<dbReference type="EMBL" id="CP016174">
    <property type="protein sequence ID" value="ANN15970.1"/>
    <property type="molecule type" value="Genomic_DNA"/>
</dbReference>
<dbReference type="SUPFAM" id="SSF51735">
    <property type="entry name" value="NAD(P)-binding Rossmann-fold domains"/>
    <property type="match status" value="1"/>
</dbReference>
<keyword evidence="2" id="KW-1185">Reference proteome</keyword>
<evidence type="ECO:0000313" key="2">
    <source>
        <dbReference type="Proteomes" id="UP000093695"/>
    </source>
</evidence>